<sequence>MSGKLNKGLSGSLINSLWSNRSLIFQMTKRDILSKYKGSAIGVVWSLINPILMLTIYTLVFSVVFKARWGNAAVDQPKTQFAVILFVGMIIHSFLAECLVRAPNLILQHANYVKKVVFPLEILPVVTVLSAIFQSVISGTVLIMAFFVFNGYVHWTLIFAPLVFLPLVILALGLTWLISSLGVYVRDIGQSIGVIVTVLIFLSPVFYPLSALPQWMQSIVLLNPLTYIIEQSRAVIVWGQLPDFLGLAIYSVNALWISYACYFWFQKTRGGFADVI</sequence>
<dbReference type="Pfam" id="PF01061">
    <property type="entry name" value="ABC2_membrane"/>
    <property type="match status" value="1"/>
</dbReference>
<evidence type="ECO:0000256" key="10">
    <source>
        <dbReference type="ARBA" id="ARBA00023136"/>
    </source>
</evidence>
<reference evidence="13" key="1">
    <citation type="journal article" date="2016" name="Microbiology (Mosc.)">
        <title>O antigen of Franconibacter pulveris G3872 (O1) is a 4-deoxy-D-arabino-hexose-containing polysaccharide synthesized by the ABC transporter-dependent pathway.</title>
        <authorList>
            <person name="Wang M."/>
            <person name="Arbatsky N.P."/>
            <person name="Xu L."/>
            <person name="Shashkov A.S."/>
            <person name="Wang L."/>
            <person name="Knirel Y.A."/>
        </authorList>
    </citation>
    <scope>NUCLEOTIDE SEQUENCE</scope>
    <source>
        <strain evidence="13">G3872</strain>
    </source>
</reference>
<feature type="transmembrane region" description="Helical" evidence="11">
    <location>
        <begin position="122"/>
        <end position="149"/>
    </location>
</feature>
<keyword evidence="5" id="KW-0762">Sugar transport</keyword>
<keyword evidence="6 11" id="KW-0812">Transmembrane</keyword>
<keyword evidence="3 11" id="KW-0813">Transport</keyword>
<evidence type="ECO:0000256" key="4">
    <source>
        <dbReference type="ARBA" id="ARBA00022475"/>
    </source>
</evidence>
<comment type="similarity">
    <text evidence="2 11">Belongs to the ABC-2 integral membrane protein family.</text>
</comment>
<evidence type="ECO:0000256" key="11">
    <source>
        <dbReference type="RuleBase" id="RU361157"/>
    </source>
</evidence>
<evidence type="ECO:0000313" key="13">
    <source>
        <dbReference type="EMBL" id="ANF28853.1"/>
    </source>
</evidence>
<evidence type="ECO:0000256" key="8">
    <source>
        <dbReference type="ARBA" id="ARBA00022989"/>
    </source>
</evidence>
<feature type="transmembrane region" description="Helical" evidence="11">
    <location>
        <begin position="191"/>
        <end position="209"/>
    </location>
</feature>
<gene>
    <name evidence="13" type="primary">wzm</name>
</gene>
<evidence type="ECO:0000256" key="3">
    <source>
        <dbReference type="ARBA" id="ARBA00022448"/>
    </source>
</evidence>
<keyword evidence="10 11" id="KW-0472">Membrane</keyword>
<comment type="subcellular location">
    <subcellularLocation>
        <location evidence="11">Cell inner membrane</location>
        <topology evidence="11">Multi-pass membrane protein</topology>
    </subcellularLocation>
    <subcellularLocation>
        <location evidence="1">Cell membrane</location>
        <topology evidence="1">Multi-pass membrane protein</topology>
    </subcellularLocation>
</comment>
<dbReference type="EMBL" id="KX156850">
    <property type="protein sequence ID" value="ANF28853.1"/>
    <property type="molecule type" value="Genomic_DNA"/>
</dbReference>
<evidence type="ECO:0000256" key="1">
    <source>
        <dbReference type="ARBA" id="ARBA00004651"/>
    </source>
</evidence>
<feature type="transmembrane region" description="Helical" evidence="11">
    <location>
        <begin position="155"/>
        <end position="179"/>
    </location>
</feature>
<dbReference type="PROSITE" id="PS51012">
    <property type="entry name" value="ABC_TM2"/>
    <property type="match status" value="1"/>
</dbReference>
<dbReference type="PIRSF" id="PIRSF006648">
    <property type="entry name" value="DrrB"/>
    <property type="match status" value="1"/>
</dbReference>
<feature type="transmembrane region" description="Helical" evidence="11">
    <location>
        <begin position="244"/>
        <end position="265"/>
    </location>
</feature>
<keyword evidence="8 11" id="KW-1133">Transmembrane helix</keyword>
<organism evidence="13">
    <name type="scientific">Franconibacter pulveris</name>
    <dbReference type="NCBI Taxonomy" id="435910"/>
    <lineage>
        <taxon>Bacteria</taxon>
        <taxon>Pseudomonadati</taxon>
        <taxon>Pseudomonadota</taxon>
        <taxon>Gammaproteobacteria</taxon>
        <taxon>Enterobacterales</taxon>
        <taxon>Enterobacteriaceae</taxon>
        <taxon>Franconibacter</taxon>
    </lineage>
</organism>
<evidence type="ECO:0000256" key="7">
    <source>
        <dbReference type="ARBA" id="ARBA00022903"/>
    </source>
</evidence>
<dbReference type="PANTHER" id="PTHR30413">
    <property type="entry name" value="INNER MEMBRANE TRANSPORT PERMEASE"/>
    <property type="match status" value="1"/>
</dbReference>
<evidence type="ECO:0000256" key="6">
    <source>
        <dbReference type="ARBA" id="ARBA00022692"/>
    </source>
</evidence>
<dbReference type="PANTHER" id="PTHR30413:SF10">
    <property type="entry name" value="CAPSULE POLYSACCHARIDE EXPORT INNER-MEMBRANE PROTEIN CTRC"/>
    <property type="match status" value="1"/>
</dbReference>
<proteinExistence type="inferred from homology"/>
<feature type="domain" description="ABC transmembrane type-2" evidence="12">
    <location>
        <begin position="41"/>
        <end position="268"/>
    </location>
</feature>
<dbReference type="GO" id="GO:0043190">
    <property type="term" value="C:ATP-binding cassette (ABC) transporter complex"/>
    <property type="evidence" value="ECO:0007669"/>
    <property type="project" value="InterPro"/>
</dbReference>
<evidence type="ECO:0000256" key="5">
    <source>
        <dbReference type="ARBA" id="ARBA00022597"/>
    </source>
</evidence>
<feature type="transmembrane region" description="Helical" evidence="11">
    <location>
        <begin position="39"/>
        <end position="61"/>
    </location>
</feature>
<feature type="transmembrane region" description="Helical" evidence="11">
    <location>
        <begin position="81"/>
        <end position="102"/>
    </location>
</feature>
<dbReference type="PRINTS" id="PR00164">
    <property type="entry name" value="ABC2TRNSPORT"/>
</dbReference>
<dbReference type="GO" id="GO:0140359">
    <property type="term" value="F:ABC-type transporter activity"/>
    <property type="evidence" value="ECO:0007669"/>
    <property type="project" value="InterPro"/>
</dbReference>
<evidence type="ECO:0000256" key="2">
    <source>
        <dbReference type="ARBA" id="ARBA00007783"/>
    </source>
</evidence>
<dbReference type="GO" id="GO:0015774">
    <property type="term" value="P:polysaccharide transport"/>
    <property type="evidence" value="ECO:0007669"/>
    <property type="project" value="UniProtKB-KW"/>
</dbReference>
<evidence type="ECO:0000256" key="9">
    <source>
        <dbReference type="ARBA" id="ARBA00023047"/>
    </source>
</evidence>
<dbReference type="InterPro" id="IPR013525">
    <property type="entry name" value="ABC2_TM"/>
</dbReference>
<dbReference type="InterPro" id="IPR047817">
    <property type="entry name" value="ABC2_TM_bact-type"/>
</dbReference>
<keyword evidence="9" id="KW-0625">Polysaccharide transport</keyword>
<dbReference type="InterPro" id="IPR000412">
    <property type="entry name" value="ABC_2_transport"/>
</dbReference>
<keyword evidence="7" id="KW-0972">Capsule biogenesis/degradation</keyword>
<dbReference type="GO" id="GO:0015920">
    <property type="term" value="P:lipopolysaccharide transport"/>
    <property type="evidence" value="ECO:0007669"/>
    <property type="project" value="TreeGrafter"/>
</dbReference>
<protein>
    <recommendedName>
        <fullName evidence="11">Transport permease protein</fullName>
    </recommendedName>
</protein>
<dbReference type="AlphaFoldDB" id="A0A172WYM8"/>
<evidence type="ECO:0000259" key="12">
    <source>
        <dbReference type="PROSITE" id="PS51012"/>
    </source>
</evidence>
<accession>A0A172WYM8</accession>
<keyword evidence="4 11" id="KW-1003">Cell membrane</keyword>
<name>A0A172WYM8_9ENTR</name>